<evidence type="ECO:0000256" key="5">
    <source>
        <dbReference type="PROSITE-ProRule" id="PRU00042"/>
    </source>
</evidence>
<keyword evidence="3 5" id="KW-0863">Zinc-finger</keyword>
<keyword evidence="2" id="KW-0677">Repeat</keyword>
<dbReference type="PROSITE" id="PS50157">
    <property type="entry name" value="ZINC_FINGER_C2H2_2"/>
    <property type="match status" value="2"/>
</dbReference>
<evidence type="ECO:0000256" key="3">
    <source>
        <dbReference type="ARBA" id="ARBA00022771"/>
    </source>
</evidence>
<feature type="compositionally biased region" description="Polar residues" evidence="6">
    <location>
        <begin position="194"/>
        <end position="205"/>
    </location>
</feature>
<organism evidence="8 9">
    <name type="scientific">Sus scrofa</name>
    <name type="common">Pig</name>
    <dbReference type="NCBI Taxonomy" id="9823"/>
    <lineage>
        <taxon>Eukaryota</taxon>
        <taxon>Metazoa</taxon>
        <taxon>Chordata</taxon>
        <taxon>Craniata</taxon>
        <taxon>Vertebrata</taxon>
        <taxon>Euteleostomi</taxon>
        <taxon>Mammalia</taxon>
        <taxon>Eutheria</taxon>
        <taxon>Laurasiatheria</taxon>
        <taxon>Artiodactyla</taxon>
        <taxon>Suina</taxon>
        <taxon>Suidae</taxon>
        <taxon>Sus</taxon>
    </lineage>
</organism>
<evidence type="ECO:0000256" key="4">
    <source>
        <dbReference type="ARBA" id="ARBA00022833"/>
    </source>
</evidence>
<feature type="compositionally biased region" description="Basic and acidic residues" evidence="6">
    <location>
        <begin position="1008"/>
        <end position="1023"/>
    </location>
</feature>
<dbReference type="SMART" id="SM00355">
    <property type="entry name" value="ZnF_C2H2"/>
    <property type="match status" value="2"/>
</dbReference>
<feature type="region of interest" description="Disordered" evidence="6">
    <location>
        <begin position="509"/>
        <end position="547"/>
    </location>
</feature>
<protein>
    <recommendedName>
        <fullName evidence="7">C2H2-type domain-containing protein</fullName>
    </recommendedName>
</protein>
<feature type="compositionally biased region" description="Basic and acidic residues" evidence="6">
    <location>
        <begin position="855"/>
        <end position="864"/>
    </location>
</feature>
<feature type="region of interest" description="Disordered" evidence="6">
    <location>
        <begin position="656"/>
        <end position="899"/>
    </location>
</feature>
<dbReference type="Gene3D" id="3.30.160.60">
    <property type="entry name" value="Classic Zinc Finger"/>
    <property type="match status" value="2"/>
</dbReference>
<keyword evidence="1" id="KW-0479">Metal-binding</keyword>
<feature type="region of interest" description="Disordered" evidence="6">
    <location>
        <begin position="1"/>
        <end position="39"/>
    </location>
</feature>
<name>A0A8D0X742_PIG</name>
<dbReference type="FunFam" id="3.30.160.60:FF:000710">
    <property type="entry name" value="Zinc finger protein 768"/>
    <property type="match status" value="1"/>
</dbReference>
<dbReference type="PROSITE" id="PS00028">
    <property type="entry name" value="ZINC_FINGER_C2H2_1"/>
    <property type="match status" value="2"/>
</dbReference>
<keyword evidence="4" id="KW-0862">Zinc</keyword>
<feature type="domain" description="C2H2-type" evidence="7">
    <location>
        <begin position="171"/>
        <end position="200"/>
    </location>
</feature>
<feature type="region of interest" description="Disordered" evidence="6">
    <location>
        <begin position="923"/>
        <end position="1037"/>
    </location>
</feature>
<dbReference type="InterPro" id="IPR036236">
    <property type="entry name" value="Znf_C2H2_sf"/>
</dbReference>
<feature type="compositionally biased region" description="Low complexity" evidence="6">
    <location>
        <begin position="887"/>
        <end position="899"/>
    </location>
</feature>
<proteinExistence type="predicted"/>
<feature type="region of interest" description="Disordered" evidence="6">
    <location>
        <begin position="1429"/>
        <end position="1565"/>
    </location>
</feature>
<feature type="compositionally biased region" description="Basic and acidic residues" evidence="6">
    <location>
        <begin position="812"/>
        <end position="827"/>
    </location>
</feature>
<feature type="compositionally biased region" description="Low complexity" evidence="6">
    <location>
        <begin position="1543"/>
        <end position="1552"/>
    </location>
</feature>
<feature type="region of interest" description="Disordered" evidence="6">
    <location>
        <begin position="1125"/>
        <end position="1145"/>
    </location>
</feature>
<feature type="compositionally biased region" description="Low complexity" evidence="6">
    <location>
        <begin position="16"/>
        <end position="39"/>
    </location>
</feature>
<feature type="compositionally biased region" description="Polar residues" evidence="6">
    <location>
        <begin position="1430"/>
        <end position="1440"/>
    </location>
</feature>
<feature type="region of interest" description="Disordered" evidence="6">
    <location>
        <begin position="1186"/>
        <end position="1394"/>
    </location>
</feature>
<dbReference type="GO" id="GO:0008270">
    <property type="term" value="F:zinc ion binding"/>
    <property type="evidence" value="ECO:0007669"/>
    <property type="project" value="UniProtKB-KW"/>
</dbReference>
<evidence type="ECO:0000313" key="9">
    <source>
        <dbReference type="Proteomes" id="UP000694570"/>
    </source>
</evidence>
<dbReference type="InterPro" id="IPR013087">
    <property type="entry name" value="Znf_C2H2_type"/>
</dbReference>
<accession>A0A8D0X742</accession>
<sequence>MEVPELTRPASPARDQPAPASATPGAPGGQASPRLPLGPIILPPEQGLAPTVLLKALPIPLYHTVPPGGFQPRAPLVTGSLDGASVPFILSPLLQPEGPGPTVVGKSAAPALTVNIVGTLPVLSPGLGPTLGSPGKVRNAGKYLCPHCGRDCLKPSVLEKHIRSHTGERPFPCATCGIAFKTQSNLYKHRRTQTHLNNSRQSSESDGGGGGGGGGGGSGGSLLEEGGRAGEPPGAQGAPSERPLSPGAPASGHCPVPSEHLPPVAKNLEPKLEAVPCSGSTSDVREAPLDSAPHLQPASSLPRRKLPEPRTPTAGRPSSQQAQPATSAEKPGDAKAAEGRLRKCESTDSGYLSRSDSAEQPPAAGSPLHSLSEHSAESEGEGGPGPGRAERAAGLELEKRRLEERIARLISHNQAVVDDPQLDHVRPRKTVLSKQGSIDLPMPYTYKDSFHFDLRPPEPGRRLPAALRAARSTCTAPGRARPVVFHSVPTQLSTSAECVPVTRSNSLPFVEGTGTTWQEPPDPRDAWPRRQKPLSPRPAPARLADVPSGHPRALVRQVAVEDLLCPPTGDTAASVEDPDGNRPAVGEEAANKGPAAGKRRGQKKLRMFSQDKWQVYGNETFKRIYQKMKASHHAGKKAAEVTGGGATQPACPLREEAAECQGAAPSQEERGAPVGGDSSMGAKPAPRASSPALEGFLAAEPIRQRETVGRAGGSDQPCLTRAASPPTLRCREALSLGSKSPLPPPSGRLELGCQLLPAPASPKGGDPEAPRPGVPTPKLEGSTCGGGGSEACPQAHVVLRRPGGGSQEPQATEDRIPSERKKPKVEELSFPESPGAGGETLGGPRQAASPPPQKQDGDPAEKPEGLPGSGDCMVKRRAGQLAEPKEASGALSAAASGAPRLAGVWDTEPLLRSAAASQPLAPCILAGPVDPTFPPQYLLRLSQGESQLPPPAPQKPAQGQDPLCKAGWPEGSASFVESGLGALLTPGPSSGQAPGGADSCGGGPVRSRPSDRRKGVQGEDKGALDTGTPEAGVPRGTVSFLPTPACDFWRSEARDTQQLCRSSALVRARSSGCVLNPWEPRRELGGPSECTPEGLPSGPPAGLGPCCSHQPRAFLSALTPLGWPELASGTHSETPGSGGAQGPFPSLRAEPRLTWCCLSRSLPLPVEQKEKDASVYLALHFPSSSISDGGPDTWPTSRAVPGGWTRTSPGEGGQTQTLKLPHPAAPGLPPQDRASSEPEGRKGRPRRRVKMSRGSSKQRKAHSRSRRYKGIFLHSRVQLRASRLRKPRWVLRKDCPPPPLKGPDPRGTHGQASSEVAGPSPSGEPACVTSESSLCGGNGEKEEEGGRHSSRRCCPNTGASAVRETATATVKEISPPACEPRDSCPPDTAVGSESSLQADSLVAVAKDSLLAGGKALDSGLLELHRLPSQEGVSADSTPGTFSDALALSSAESKGTPLRHDLATSAAALRPSPEARAGCAALGLHSVDPQDHSGAAGQTLAQNSPDRKMMPEGLSASPEKPSPGQRLSGSVPPGSPGETHLETAASGLGAASSPPEEGKLKTRFPSGGCHGCGKGLVPCPPLGSDSGGCQGSGFITPKAVAVPSSPGHPPEVPAAPLKALRKRSLEGMRKQTRVEFSDTSSDDEDRLVIEI</sequence>
<evidence type="ECO:0000256" key="6">
    <source>
        <dbReference type="SAM" id="MobiDB-lite"/>
    </source>
</evidence>
<dbReference type="Ensembl" id="ENSSSCT00030068324.1">
    <property type="protein sequence ID" value="ENSSSCP00030031230.1"/>
    <property type="gene ID" value="ENSSSCG00030048972.1"/>
</dbReference>
<feature type="compositionally biased region" description="Polar residues" evidence="6">
    <location>
        <begin position="316"/>
        <end position="326"/>
    </location>
</feature>
<feature type="compositionally biased region" description="Gly residues" evidence="6">
    <location>
        <begin position="206"/>
        <end position="220"/>
    </location>
</feature>
<evidence type="ECO:0000313" key="8">
    <source>
        <dbReference type="Ensembl" id="ENSSSCP00030031230.1"/>
    </source>
</evidence>
<dbReference type="Proteomes" id="UP000694570">
    <property type="component" value="Unplaced"/>
</dbReference>
<feature type="compositionally biased region" description="Polar residues" evidence="6">
    <location>
        <begin position="509"/>
        <end position="518"/>
    </location>
</feature>
<feature type="compositionally biased region" description="Low complexity" evidence="6">
    <location>
        <begin position="986"/>
        <end position="997"/>
    </location>
</feature>
<dbReference type="PANTHER" id="PTHR47166">
    <property type="entry name" value="ZINC FINGER PROTEIN 831"/>
    <property type="match status" value="1"/>
</dbReference>
<feature type="compositionally biased region" description="Basic residues" evidence="6">
    <location>
        <begin position="1243"/>
        <end position="1269"/>
    </location>
</feature>
<evidence type="ECO:0000256" key="2">
    <source>
        <dbReference type="ARBA" id="ARBA00022737"/>
    </source>
</evidence>
<evidence type="ECO:0000259" key="7">
    <source>
        <dbReference type="PROSITE" id="PS50157"/>
    </source>
</evidence>
<feature type="domain" description="C2H2-type" evidence="7">
    <location>
        <begin position="143"/>
        <end position="170"/>
    </location>
</feature>
<dbReference type="SUPFAM" id="SSF57667">
    <property type="entry name" value="beta-beta-alpha zinc fingers"/>
    <property type="match status" value="1"/>
</dbReference>
<feature type="compositionally biased region" description="Low complexity" evidence="6">
    <location>
        <begin position="230"/>
        <end position="239"/>
    </location>
</feature>
<feature type="region of interest" description="Disordered" evidence="6">
    <location>
        <begin position="567"/>
        <end position="603"/>
    </location>
</feature>
<feature type="region of interest" description="Disordered" evidence="6">
    <location>
        <begin position="192"/>
        <end position="396"/>
    </location>
</feature>
<feature type="region of interest" description="Disordered" evidence="6">
    <location>
        <begin position="1629"/>
        <end position="1650"/>
    </location>
</feature>
<reference evidence="8" key="1">
    <citation type="submission" date="2025-08" db="UniProtKB">
        <authorList>
            <consortium name="Ensembl"/>
        </authorList>
    </citation>
    <scope>IDENTIFICATION</scope>
</reference>
<feature type="compositionally biased region" description="Basic and acidic residues" evidence="6">
    <location>
        <begin position="330"/>
        <end position="346"/>
    </location>
</feature>
<dbReference type="PANTHER" id="PTHR47166:SF1">
    <property type="entry name" value="ZINC FINGER PROTEIN 831"/>
    <property type="match status" value="1"/>
</dbReference>
<evidence type="ECO:0000256" key="1">
    <source>
        <dbReference type="ARBA" id="ARBA00022723"/>
    </source>
</evidence>